<dbReference type="Gene3D" id="2.30.22.10">
    <property type="entry name" value="Head domain of nucleotide exchange factor GrpE"/>
    <property type="match status" value="1"/>
</dbReference>
<gene>
    <name evidence="3" type="ORF">CRENPOLYSF2_180010</name>
</gene>
<proteinExistence type="predicted"/>
<feature type="coiled-coil region" evidence="2">
    <location>
        <begin position="51"/>
        <end position="78"/>
    </location>
</feature>
<accession>A0A1R4H3A2</accession>
<dbReference type="GO" id="GO:0042803">
    <property type="term" value="F:protein homodimerization activity"/>
    <property type="evidence" value="ECO:0007669"/>
    <property type="project" value="InterPro"/>
</dbReference>
<keyword evidence="4" id="KW-1185">Reference proteome</keyword>
<dbReference type="Proteomes" id="UP000195442">
    <property type="component" value="Unassembled WGS sequence"/>
</dbReference>
<dbReference type="OrthoDB" id="129423at2"/>
<evidence type="ECO:0000313" key="3">
    <source>
        <dbReference type="EMBL" id="SJM90728.1"/>
    </source>
</evidence>
<protein>
    <submittedName>
        <fullName evidence="3">Uncharacterized protein</fullName>
    </submittedName>
</protein>
<dbReference type="InterPro" id="IPR009012">
    <property type="entry name" value="GrpE_head"/>
</dbReference>
<dbReference type="EMBL" id="FUKJ01000090">
    <property type="protein sequence ID" value="SJM90728.1"/>
    <property type="molecule type" value="Genomic_DNA"/>
</dbReference>
<dbReference type="PROSITE" id="PS01071">
    <property type="entry name" value="GRPE"/>
    <property type="match status" value="1"/>
</dbReference>
<keyword evidence="2" id="KW-0175">Coiled coil</keyword>
<name>A0A1R4H3A2_9GAMM</name>
<dbReference type="GO" id="GO:0000774">
    <property type="term" value="F:adenyl-nucleotide exchange factor activity"/>
    <property type="evidence" value="ECO:0007669"/>
    <property type="project" value="InterPro"/>
</dbReference>
<evidence type="ECO:0000256" key="1">
    <source>
        <dbReference type="ARBA" id="ARBA00023186"/>
    </source>
</evidence>
<organism evidence="3 4">
    <name type="scientific">Crenothrix polyspora</name>
    <dbReference type="NCBI Taxonomy" id="360316"/>
    <lineage>
        <taxon>Bacteria</taxon>
        <taxon>Pseudomonadati</taxon>
        <taxon>Pseudomonadota</taxon>
        <taxon>Gammaproteobacteria</taxon>
        <taxon>Methylococcales</taxon>
        <taxon>Crenotrichaceae</taxon>
        <taxon>Crenothrix</taxon>
    </lineage>
</organism>
<keyword evidence="1" id="KW-0143">Chaperone</keyword>
<dbReference type="InterPro" id="IPR000740">
    <property type="entry name" value="GrpE"/>
</dbReference>
<dbReference type="GO" id="GO:0006457">
    <property type="term" value="P:protein folding"/>
    <property type="evidence" value="ECO:0007669"/>
    <property type="project" value="InterPro"/>
</dbReference>
<dbReference type="RefSeq" id="WP_087146222.1">
    <property type="nucleotide sequence ID" value="NZ_FUKJ01000090.1"/>
</dbReference>
<evidence type="ECO:0000256" key="2">
    <source>
        <dbReference type="SAM" id="Coils"/>
    </source>
</evidence>
<dbReference type="SUPFAM" id="SSF51064">
    <property type="entry name" value="Head domain of nucleotide exchange factor GrpE"/>
    <property type="match status" value="1"/>
</dbReference>
<dbReference type="AlphaFoldDB" id="A0A1R4H3A2"/>
<dbReference type="Pfam" id="PF01025">
    <property type="entry name" value="GrpE"/>
    <property type="match status" value="1"/>
</dbReference>
<evidence type="ECO:0000313" key="4">
    <source>
        <dbReference type="Proteomes" id="UP000195442"/>
    </source>
</evidence>
<dbReference type="GO" id="GO:0051087">
    <property type="term" value="F:protein-folding chaperone binding"/>
    <property type="evidence" value="ECO:0007669"/>
    <property type="project" value="InterPro"/>
</dbReference>
<sequence length="213" mass="24141">MSDTPKNRLLEEFQSYLENVDLSQLASEQPPDLHTLLSEIAGLKSEVKAEARQFKNTLETLTVALNTLQSDNKALTVELAMHETHLQQQRHALSRTILMDLVDIYDRLLVGSAVLQNYKPASSFFAKKPDDRFINSVKEGQEITLKRVEQLLQRNQISPIECLGKPLDPHTMNAVEIGRDPKLANGIVIEELRKGFLFEKNVLRLAEVKVNKL</sequence>
<reference evidence="4" key="1">
    <citation type="submission" date="2017-02" db="EMBL/GenBank/DDBJ databases">
        <authorList>
            <person name="Daims H."/>
        </authorList>
    </citation>
    <scope>NUCLEOTIDE SEQUENCE [LARGE SCALE GENOMIC DNA]</scope>
</reference>